<keyword evidence="5" id="KW-1185">Reference proteome</keyword>
<evidence type="ECO:0000313" key="5">
    <source>
        <dbReference type="Proteomes" id="UP000019265"/>
    </source>
</evidence>
<dbReference type="GO" id="GO:0008685">
    <property type="term" value="F:2-C-methyl-D-erythritol 2,4-cyclodiphosphate synthase activity"/>
    <property type="evidence" value="ECO:0007669"/>
    <property type="project" value="UniProtKB-UniRule"/>
</dbReference>
<organism evidence="4 5">
    <name type="scientific">Spiroplasma sabaudiense Ar-1343</name>
    <dbReference type="NCBI Taxonomy" id="1276257"/>
    <lineage>
        <taxon>Bacteria</taxon>
        <taxon>Bacillati</taxon>
        <taxon>Mycoplasmatota</taxon>
        <taxon>Mollicutes</taxon>
        <taxon>Entomoplasmatales</taxon>
        <taxon>Spiroplasmataceae</taxon>
        <taxon>Spiroplasma</taxon>
    </lineage>
</organism>
<comment type="caution">
    <text evidence="1">Lacks conserved residue(s) required for the propagation of feature annotation.</text>
</comment>
<feature type="binding site" evidence="1">
    <location>
        <position position="43"/>
    </location>
    <ligand>
        <name>a divalent metal cation</name>
        <dbReference type="ChEBI" id="CHEBI:60240"/>
    </ligand>
</feature>
<dbReference type="Proteomes" id="UP000019265">
    <property type="component" value="Chromosome"/>
</dbReference>
<dbReference type="eggNOG" id="COG0245">
    <property type="taxonomic scope" value="Bacteria"/>
</dbReference>
<dbReference type="GO" id="GO:0016114">
    <property type="term" value="P:terpenoid biosynthetic process"/>
    <property type="evidence" value="ECO:0007669"/>
    <property type="project" value="InterPro"/>
</dbReference>
<dbReference type="Gene3D" id="3.30.1330.50">
    <property type="entry name" value="2-C-methyl-D-erythritol 2,4-cyclodiphosphate synthase"/>
    <property type="match status" value="1"/>
</dbReference>
<keyword evidence="1" id="KW-0479">Metal-binding</keyword>
<dbReference type="PATRIC" id="fig|1276257.3.peg.838"/>
<evidence type="ECO:0000256" key="1">
    <source>
        <dbReference type="HAMAP-Rule" id="MF_00107"/>
    </source>
</evidence>
<dbReference type="InterPro" id="IPR036571">
    <property type="entry name" value="MECDP_synthase_sf"/>
</dbReference>
<name>W6ABM4_9MOLU</name>
<dbReference type="EMBL" id="CP006934">
    <property type="protein sequence ID" value="AHI54225.1"/>
    <property type="molecule type" value="Genomic_DNA"/>
</dbReference>
<keyword evidence="1 2" id="KW-0414">Isoprene biosynthesis</keyword>
<dbReference type="UniPathway" id="UPA00056">
    <property type="reaction ID" value="UER00095"/>
</dbReference>
<dbReference type="Pfam" id="PF02542">
    <property type="entry name" value="YgbB"/>
    <property type="match status" value="1"/>
</dbReference>
<feature type="binding site" evidence="1">
    <location>
        <position position="11"/>
    </location>
    <ligand>
        <name>a divalent metal cation</name>
        <dbReference type="ChEBI" id="CHEBI:60240"/>
    </ligand>
</feature>
<proteinExistence type="inferred from homology"/>
<keyword evidence="1 2" id="KW-0456">Lyase</keyword>
<sequence>MYRIGQSQDIHNLVKGNGLTLGQVYIPCDFQVVAISDGDVLIHSIGEAIIGSLGLGDLGEHFLEDEQEPGFSSQKIIKYCLMLLKQYHFKIVNIDTLIIIDNPNLKLYKKEIKKKLANILEISIDQINIKATTTEKNFSNIIQSQAIVLLQKEN</sequence>
<dbReference type="GO" id="GO:0046872">
    <property type="term" value="F:metal ion binding"/>
    <property type="evidence" value="ECO:0007669"/>
    <property type="project" value="UniProtKB-KW"/>
</dbReference>
<feature type="binding site" evidence="1">
    <location>
        <begin position="132"/>
        <end position="135"/>
    </location>
    <ligand>
        <name>4-CDP-2-C-methyl-D-erythritol 2-phosphate</name>
        <dbReference type="ChEBI" id="CHEBI:57919"/>
    </ligand>
</feature>
<dbReference type="CDD" id="cd00554">
    <property type="entry name" value="MECDP_synthase"/>
    <property type="match status" value="1"/>
</dbReference>
<reference evidence="4 5" key="1">
    <citation type="journal article" date="2014" name="Genome Biol. Evol.">
        <title>Molecular evolution of the substrate utilization strategies and putative virulence factors in mosquito-associated Spiroplasma species.</title>
        <authorList>
            <person name="Chang T.H."/>
            <person name="Lo W.S."/>
            <person name="Ku C."/>
            <person name="Chen L.L."/>
            <person name="Kuo C.H."/>
        </authorList>
    </citation>
    <scope>NUCLEOTIDE SEQUENCE [LARGE SCALE GENOMIC DNA]</scope>
    <source>
        <strain evidence="4">Ar-1343</strain>
    </source>
</reference>
<dbReference type="EC" id="4.6.1.12" evidence="1 2"/>
<dbReference type="HAMAP" id="MF_00107">
    <property type="entry name" value="IspF"/>
    <property type="match status" value="1"/>
</dbReference>
<comment type="pathway">
    <text evidence="1">Isoprenoid biosynthesis; isopentenyl diphosphate biosynthesis via DXP pathway; isopentenyl diphosphate from 1-deoxy-D-xylulose 5-phosphate: step 4/6.</text>
</comment>
<dbReference type="HOGENOM" id="CLU_084630_2_1_14"/>
<dbReference type="SUPFAM" id="SSF69765">
    <property type="entry name" value="IpsF-like"/>
    <property type="match status" value="1"/>
</dbReference>
<gene>
    <name evidence="1 4" type="primary">ispF</name>
    <name evidence="4" type="ORF">SSABA_v1c08260</name>
</gene>
<comment type="subunit">
    <text evidence="1">Homotrimer.</text>
</comment>
<comment type="catalytic activity">
    <reaction evidence="1 2">
        <text>4-CDP-2-C-methyl-D-erythritol 2-phosphate = 2-C-methyl-D-erythritol 2,4-cyclic diphosphate + CMP</text>
        <dbReference type="Rhea" id="RHEA:23864"/>
        <dbReference type="ChEBI" id="CHEBI:57919"/>
        <dbReference type="ChEBI" id="CHEBI:58483"/>
        <dbReference type="ChEBI" id="CHEBI:60377"/>
        <dbReference type="EC" id="4.6.1.12"/>
    </reaction>
</comment>
<dbReference type="InterPro" id="IPR003526">
    <property type="entry name" value="MECDP_synthase"/>
</dbReference>
<evidence type="ECO:0000259" key="3">
    <source>
        <dbReference type="Pfam" id="PF02542"/>
    </source>
</evidence>
<evidence type="ECO:0000313" key="4">
    <source>
        <dbReference type="EMBL" id="AHI54225.1"/>
    </source>
</evidence>
<dbReference type="NCBIfam" id="TIGR00151">
    <property type="entry name" value="ispF"/>
    <property type="match status" value="1"/>
</dbReference>
<feature type="binding site" evidence="1">
    <location>
        <position position="9"/>
    </location>
    <ligand>
        <name>a divalent metal cation</name>
        <dbReference type="ChEBI" id="CHEBI:60240"/>
    </ligand>
</feature>
<feature type="binding site" evidence="1">
    <location>
        <begin position="57"/>
        <end position="59"/>
    </location>
    <ligand>
        <name>4-CDP-2-C-methyl-D-erythritol 2-phosphate</name>
        <dbReference type="ChEBI" id="CHEBI:57919"/>
    </ligand>
</feature>
<comment type="cofactor">
    <cofactor evidence="1">
        <name>a divalent metal cation</name>
        <dbReference type="ChEBI" id="CHEBI:60240"/>
    </cofactor>
    <text evidence="1">Binds 1 divalent metal cation per subunit.</text>
</comment>
<dbReference type="KEGG" id="ssab:SSABA_v1c08260"/>
<evidence type="ECO:0000256" key="2">
    <source>
        <dbReference type="RuleBase" id="RU004395"/>
    </source>
</evidence>
<accession>W6ABM4</accession>
<feature type="domain" description="2-C-methyl-D-erythritol 2,4-cyclodiphosphate synthase" evidence="3">
    <location>
        <begin position="3"/>
        <end position="150"/>
    </location>
</feature>
<feature type="binding site" evidence="1">
    <location>
        <begin position="62"/>
        <end position="66"/>
    </location>
    <ligand>
        <name>4-CDP-2-C-methyl-D-erythritol 2-phosphate</name>
        <dbReference type="ChEBI" id="CHEBI:57919"/>
    </ligand>
</feature>
<dbReference type="PANTHER" id="PTHR43181:SF1">
    <property type="entry name" value="2-C-METHYL-D-ERYTHRITOL 2,4-CYCLODIPHOSPHATE SYNTHASE, CHLOROPLASTIC"/>
    <property type="match status" value="1"/>
</dbReference>
<comment type="function">
    <text evidence="1">Involved in the biosynthesis of isopentenyl diphosphate (IPP) and dimethylallyl diphosphate (DMAPP), two major building blocks of isoprenoid compounds. Catalyzes the conversion of 4-diphosphocytidyl-2-C-methyl-D-erythritol 2-phosphate (CDP-ME2P) to 2-C-methyl-D-erythritol 2,4-cyclodiphosphate (ME-CPP) with a corresponding release of cytidine 5-monophosphate (CMP).</text>
</comment>
<dbReference type="RefSeq" id="WP_025251361.1">
    <property type="nucleotide sequence ID" value="NZ_CP006934.1"/>
</dbReference>
<dbReference type="GO" id="GO:0019288">
    <property type="term" value="P:isopentenyl diphosphate biosynthetic process, methylerythritol 4-phosphate pathway"/>
    <property type="evidence" value="ECO:0007669"/>
    <property type="project" value="UniProtKB-UniRule"/>
</dbReference>
<comment type="similarity">
    <text evidence="1 2">Belongs to the IspF family.</text>
</comment>
<dbReference type="STRING" id="1276257.SSABA_v1c08260"/>
<dbReference type="OrthoDB" id="9804336at2"/>
<dbReference type="AlphaFoldDB" id="W6ABM4"/>
<feature type="binding site" evidence="1">
    <location>
        <begin position="9"/>
        <end position="11"/>
    </location>
    <ligand>
        <name>4-CDP-2-C-methyl-D-erythritol 2-phosphate</name>
        <dbReference type="ChEBI" id="CHEBI:57919"/>
    </ligand>
</feature>
<dbReference type="PANTHER" id="PTHR43181">
    <property type="entry name" value="2-C-METHYL-D-ERYTHRITOL 2,4-CYCLODIPHOSPHATE SYNTHASE, CHLOROPLASTIC"/>
    <property type="match status" value="1"/>
</dbReference>
<protein>
    <recommendedName>
        <fullName evidence="1 2">2-C-methyl-D-erythritol 2,4-cyclodiphosphate synthase</fullName>
        <shortName evidence="1">MECDP-synthase</shortName>
        <shortName evidence="1">MECPP-synthase</shortName>
        <shortName evidence="1">MECPS</shortName>
        <ecNumber evidence="1 2">4.6.1.12</ecNumber>
    </recommendedName>
</protein>
<feature type="site" description="Transition state stabilizer" evidence="1">
    <location>
        <position position="133"/>
    </location>
</feature>